<dbReference type="PANTHER" id="PTHR43404">
    <property type="entry name" value="LIPOPOLYSACCHARIDE CHOLINEPHOSPHOTRANSFERASE LICD"/>
    <property type="match status" value="1"/>
</dbReference>
<proteinExistence type="predicted"/>
<evidence type="ECO:0000259" key="1">
    <source>
        <dbReference type="Pfam" id="PF04991"/>
    </source>
</evidence>
<dbReference type="InterPro" id="IPR052942">
    <property type="entry name" value="LPS_cholinephosphotransferase"/>
</dbReference>
<dbReference type="Pfam" id="PF04991">
    <property type="entry name" value="LicD"/>
    <property type="match status" value="1"/>
</dbReference>
<evidence type="ECO:0000313" key="2">
    <source>
        <dbReference type="EMBL" id="AYG01576.1"/>
    </source>
</evidence>
<protein>
    <submittedName>
        <fullName evidence="2">LicD family protein</fullName>
    </submittedName>
</protein>
<dbReference type="AlphaFoldDB" id="A0A387BKN6"/>
<organism evidence="2 3">
    <name type="scientific">Lactococcus allomyrinae</name>
    <dbReference type="NCBI Taxonomy" id="2419773"/>
    <lineage>
        <taxon>Bacteria</taxon>
        <taxon>Bacillati</taxon>
        <taxon>Bacillota</taxon>
        <taxon>Bacilli</taxon>
        <taxon>Lactobacillales</taxon>
        <taxon>Streptococcaceae</taxon>
        <taxon>Lactococcus</taxon>
    </lineage>
</organism>
<gene>
    <name evidence="2" type="ORF">D7I46_11205</name>
</gene>
<dbReference type="Proteomes" id="UP000269374">
    <property type="component" value="Chromosome"/>
</dbReference>
<feature type="domain" description="LicD/FKTN/FKRP nucleotidyltransferase" evidence="1">
    <location>
        <begin position="27"/>
        <end position="255"/>
    </location>
</feature>
<name>A0A387BKN6_9LACT</name>
<dbReference type="GO" id="GO:0009100">
    <property type="term" value="P:glycoprotein metabolic process"/>
    <property type="evidence" value="ECO:0007669"/>
    <property type="project" value="UniProtKB-ARBA"/>
</dbReference>
<dbReference type="KEGG" id="lact:D7I46_11205"/>
<dbReference type="PANTHER" id="PTHR43404:SF2">
    <property type="entry name" value="LIPOPOLYSACCHARIDE CHOLINEPHOSPHOTRANSFERASE LICD"/>
    <property type="match status" value="1"/>
</dbReference>
<sequence>MVYQQLEYQRLLQKRSLEILIAIDAFCKNNDIRYFLIGGSLLGAVRHKGFIPWDDDIDVGMLRKDYLKFIELWNNKNEKFDLLVANDHNDYPYPLAKVSDRNSRIEEWITDKSDKYHLGIYVDIFPFDFVDDNEKDRKKRLQKIRFWNVLQWHSKFANVKNPKGTSKVKNGILLIEKFAIYLVQKTLGRKKVINGVYNAVPKVATEKVGNYVSRYGLVRETYPVEFAKNLVDQNFEKSKFPIFSEFDKALVIQYGSDYMTPPEDIMANQHHGFISLEIDGKVYIKDGKILGEN</sequence>
<dbReference type="RefSeq" id="WP_120772946.1">
    <property type="nucleotide sequence ID" value="NZ_CP032627.1"/>
</dbReference>
<evidence type="ECO:0000313" key="3">
    <source>
        <dbReference type="Proteomes" id="UP000269374"/>
    </source>
</evidence>
<keyword evidence="3" id="KW-1185">Reference proteome</keyword>
<dbReference type="OrthoDB" id="9786100at2"/>
<dbReference type="EMBL" id="CP032627">
    <property type="protein sequence ID" value="AYG01576.1"/>
    <property type="molecule type" value="Genomic_DNA"/>
</dbReference>
<reference evidence="2 3" key="1">
    <citation type="submission" date="2018-09" db="EMBL/GenBank/DDBJ databases">
        <title>Genome sequencing of strain 1JSPR-7.</title>
        <authorList>
            <person name="Heo J."/>
            <person name="Kim S.-J."/>
            <person name="Kwon S.-W."/>
        </authorList>
    </citation>
    <scope>NUCLEOTIDE SEQUENCE [LARGE SCALE GENOMIC DNA]</scope>
    <source>
        <strain evidence="2 3">1JSPR-7</strain>
    </source>
</reference>
<accession>A0A387BKN6</accession>
<dbReference type="InterPro" id="IPR007074">
    <property type="entry name" value="LicD/FKTN/FKRP_NTP_transf"/>
</dbReference>